<dbReference type="NCBIfam" id="TIGR00383">
    <property type="entry name" value="corA"/>
    <property type="match status" value="1"/>
</dbReference>
<dbReference type="AlphaFoldDB" id="A0A147GYW9"/>
<accession>A0A147GYW9</accession>
<dbReference type="GO" id="GO:0015087">
    <property type="term" value="F:cobalt ion transmembrane transporter activity"/>
    <property type="evidence" value="ECO:0007669"/>
    <property type="project" value="UniProtKB-UniRule"/>
</dbReference>
<keyword evidence="6" id="KW-0997">Cell inner membrane</keyword>
<evidence type="ECO:0000256" key="2">
    <source>
        <dbReference type="ARBA" id="ARBA00009765"/>
    </source>
</evidence>
<dbReference type="PANTHER" id="PTHR47685:SF1">
    <property type="entry name" value="MAGNESIUM TRANSPORT PROTEIN CORA"/>
    <property type="match status" value="1"/>
</dbReference>
<name>A0A147GYW9_9BURK</name>
<dbReference type="Gene3D" id="1.20.58.340">
    <property type="entry name" value="Magnesium transport protein CorA, transmembrane region"/>
    <property type="match status" value="1"/>
</dbReference>
<keyword evidence="10 13" id="KW-0406">Ion transport</keyword>
<evidence type="ECO:0000256" key="11">
    <source>
        <dbReference type="ARBA" id="ARBA00023136"/>
    </source>
</evidence>
<dbReference type="InterPro" id="IPR004488">
    <property type="entry name" value="Mg/Co-transport_prot_CorA"/>
</dbReference>
<comment type="similarity">
    <text evidence="2 13">Belongs to the CorA metal ion transporter (MIT) (TC 1.A.35) family.</text>
</comment>
<comment type="caution">
    <text evidence="14">The sequence shown here is derived from an EMBL/GenBank/DDBJ whole genome shotgun (WGS) entry which is preliminary data.</text>
</comment>
<dbReference type="PANTHER" id="PTHR47685">
    <property type="entry name" value="MAGNESIUM TRANSPORT PROTEIN CORA"/>
    <property type="match status" value="1"/>
</dbReference>
<feature type="transmembrane region" description="Helical" evidence="13">
    <location>
        <begin position="301"/>
        <end position="321"/>
    </location>
</feature>
<reference evidence="14 15" key="1">
    <citation type="journal article" date="2016" name="Front. Microbiol.">
        <title>Genomic Resource of Rice Seed Associated Bacteria.</title>
        <authorList>
            <person name="Midha S."/>
            <person name="Bansal K."/>
            <person name="Sharma S."/>
            <person name="Kumar N."/>
            <person name="Patil P.P."/>
            <person name="Chaudhry V."/>
            <person name="Patil P.B."/>
        </authorList>
    </citation>
    <scope>NUCLEOTIDE SEQUENCE [LARGE SCALE GENOMIC DNA]</scope>
    <source>
        <strain evidence="14 15">NS331</strain>
    </source>
</reference>
<evidence type="ECO:0000256" key="5">
    <source>
        <dbReference type="ARBA" id="ARBA00022475"/>
    </source>
</evidence>
<dbReference type="GO" id="GO:0015095">
    <property type="term" value="F:magnesium ion transmembrane transporter activity"/>
    <property type="evidence" value="ECO:0007669"/>
    <property type="project" value="UniProtKB-UniRule"/>
</dbReference>
<dbReference type="InterPro" id="IPR002523">
    <property type="entry name" value="MgTranspt_CorA/ZnTranspt_ZntB"/>
</dbReference>
<keyword evidence="8 13" id="KW-0460">Magnesium</keyword>
<evidence type="ECO:0000256" key="3">
    <source>
        <dbReference type="ARBA" id="ARBA00019439"/>
    </source>
</evidence>
<dbReference type="Pfam" id="PF01544">
    <property type="entry name" value="CorA"/>
    <property type="match status" value="1"/>
</dbReference>
<dbReference type="FunFam" id="1.20.58.340:FF:000001">
    <property type="entry name" value="Magnesium transport protein CorA"/>
    <property type="match status" value="1"/>
</dbReference>
<gene>
    <name evidence="13" type="primary">corA</name>
    <name evidence="14" type="ORF">NS331_09125</name>
</gene>
<dbReference type="InterPro" id="IPR045863">
    <property type="entry name" value="CorA_TM1_TM2"/>
</dbReference>
<proteinExistence type="inferred from homology"/>
<evidence type="ECO:0000256" key="4">
    <source>
        <dbReference type="ARBA" id="ARBA00022448"/>
    </source>
</evidence>
<keyword evidence="7 13" id="KW-0812">Transmembrane</keyword>
<dbReference type="CDD" id="cd12835">
    <property type="entry name" value="EcCorA-like_1"/>
    <property type="match status" value="1"/>
</dbReference>
<dbReference type="InterPro" id="IPR050829">
    <property type="entry name" value="CorA_MIT"/>
</dbReference>
<organism evidence="14 15">
    <name type="scientific">Pseudacidovorax intermedius</name>
    <dbReference type="NCBI Taxonomy" id="433924"/>
    <lineage>
        <taxon>Bacteria</taxon>
        <taxon>Pseudomonadati</taxon>
        <taxon>Pseudomonadota</taxon>
        <taxon>Betaproteobacteria</taxon>
        <taxon>Burkholderiales</taxon>
        <taxon>Comamonadaceae</taxon>
        <taxon>Pseudacidovorax</taxon>
    </lineage>
</organism>
<evidence type="ECO:0000256" key="13">
    <source>
        <dbReference type="RuleBase" id="RU362010"/>
    </source>
</evidence>
<dbReference type="EMBL" id="LDSL01000053">
    <property type="protein sequence ID" value="KTT22848.1"/>
    <property type="molecule type" value="Genomic_DNA"/>
</dbReference>
<evidence type="ECO:0000256" key="6">
    <source>
        <dbReference type="ARBA" id="ARBA00022519"/>
    </source>
</evidence>
<sequence>MLNIFTLANGRLVQEEIESLEELSRFQPIWVDLESPSPDEKRWVKQYYGLSIPEDVTDEDIEESARFYEEDNGDLHVRSDFLIADADEPRSVRVAFILNQHNAELKSRGVLFSIHDEDVPVFRLLRMRARRAPGLIEDAKEVLLKLFDADAEYSADTLEGIYDELEAAGNLVLKGNVSDEIAGEVLGLIARQEDLNGRIRRNVMDTRRAVSFMMRSRMLNADQFEEARQILRDIESLDSHTAFLFDKINFLMDATVGFININQNKIIKIFSVASVALLPPTLIASIYGMNFKFMPELEWTLGYPYVLALMVASAVGPMLYFRKRGWLK</sequence>
<evidence type="ECO:0000256" key="8">
    <source>
        <dbReference type="ARBA" id="ARBA00022842"/>
    </source>
</evidence>
<dbReference type="GO" id="GO:0005886">
    <property type="term" value="C:plasma membrane"/>
    <property type="evidence" value="ECO:0007669"/>
    <property type="project" value="UniProtKB-SubCell"/>
</dbReference>
<keyword evidence="11 13" id="KW-0472">Membrane</keyword>
<comment type="catalytic activity">
    <reaction evidence="12">
        <text>Mg(2+)(in) = Mg(2+)(out)</text>
        <dbReference type="Rhea" id="RHEA:29827"/>
        <dbReference type="ChEBI" id="CHEBI:18420"/>
    </reaction>
</comment>
<evidence type="ECO:0000256" key="1">
    <source>
        <dbReference type="ARBA" id="ARBA00004429"/>
    </source>
</evidence>
<keyword evidence="5 13" id="KW-1003">Cell membrane</keyword>
<dbReference type="Proteomes" id="UP000072741">
    <property type="component" value="Unassembled WGS sequence"/>
</dbReference>
<evidence type="ECO:0000256" key="10">
    <source>
        <dbReference type="ARBA" id="ARBA00023065"/>
    </source>
</evidence>
<feature type="transmembrane region" description="Helical" evidence="13">
    <location>
        <begin position="269"/>
        <end position="289"/>
    </location>
</feature>
<evidence type="ECO:0000256" key="12">
    <source>
        <dbReference type="ARBA" id="ARBA00034269"/>
    </source>
</evidence>
<dbReference type="RefSeq" id="WP_058641693.1">
    <property type="nucleotide sequence ID" value="NZ_LDSL01000053.1"/>
</dbReference>
<dbReference type="SUPFAM" id="SSF143865">
    <property type="entry name" value="CorA soluble domain-like"/>
    <property type="match status" value="1"/>
</dbReference>
<dbReference type="GO" id="GO:0015099">
    <property type="term" value="F:nickel cation transmembrane transporter activity"/>
    <property type="evidence" value="ECO:0007669"/>
    <property type="project" value="TreeGrafter"/>
</dbReference>
<comment type="function">
    <text evidence="13">Mediates influx of magnesium ions.</text>
</comment>
<comment type="subcellular location">
    <subcellularLocation>
        <location evidence="1">Cell inner membrane</location>
        <topology evidence="1">Multi-pass membrane protein</topology>
    </subcellularLocation>
    <subcellularLocation>
        <location evidence="13">Membrane</location>
        <topology evidence="13">Multi-pass membrane protein</topology>
    </subcellularLocation>
</comment>
<dbReference type="SUPFAM" id="SSF144083">
    <property type="entry name" value="Magnesium transport protein CorA, transmembrane region"/>
    <property type="match status" value="1"/>
</dbReference>
<evidence type="ECO:0000256" key="9">
    <source>
        <dbReference type="ARBA" id="ARBA00022989"/>
    </source>
</evidence>
<dbReference type="PATRIC" id="fig|433924.3.peg.3806"/>
<dbReference type="InterPro" id="IPR045861">
    <property type="entry name" value="CorA_cytoplasmic_dom"/>
</dbReference>
<keyword evidence="4 13" id="KW-0813">Transport</keyword>
<evidence type="ECO:0000313" key="15">
    <source>
        <dbReference type="Proteomes" id="UP000072741"/>
    </source>
</evidence>
<evidence type="ECO:0000313" key="14">
    <source>
        <dbReference type="EMBL" id="KTT22848.1"/>
    </source>
</evidence>
<evidence type="ECO:0000256" key="7">
    <source>
        <dbReference type="ARBA" id="ARBA00022692"/>
    </source>
</evidence>
<dbReference type="OrthoDB" id="9803416at2"/>
<protein>
    <recommendedName>
        <fullName evidence="3 13">Magnesium transport protein CorA</fullName>
    </recommendedName>
</protein>
<keyword evidence="15" id="KW-1185">Reference proteome</keyword>
<keyword evidence="9 13" id="KW-1133">Transmembrane helix</keyword>